<evidence type="ECO:0000313" key="2">
    <source>
        <dbReference type="Proteomes" id="UP000031368"/>
    </source>
</evidence>
<reference evidence="1 2" key="1">
    <citation type="submission" date="2013-11" db="EMBL/GenBank/DDBJ databases">
        <title>Complete genome sequence of Rhizobium gallicum bv. gallicum R602.</title>
        <authorList>
            <person name="Bustos P."/>
            <person name="Santamaria R.I."/>
            <person name="Lozano L."/>
            <person name="Acosta J.L."/>
            <person name="Ormeno-Orrillo E."/>
            <person name="Rogel M.A."/>
            <person name="Romero D."/>
            <person name="Cevallos M.A."/>
            <person name="Martinez-Romero E."/>
            <person name="Gonzalez V."/>
        </authorList>
    </citation>
    <scope>NUCLEOTIDE SEQUENCE [LARGE SCALE GENOMIC DNA]</scope>
    <source>
        <strain evidence="1 2">R602</strain>
    </source>
</reference>
<keyword evidence="2" id="KW-1185">Reference proteome</keyword>
<name>A0A0B4X1G2_9HYPH</name>
<dbReference type="EMBL" id="CP006877">
    <property type="protein sequence ID" value="AJD41016.1"/>
    <property type="molecule type" value="Genomic_DNA"/>
</dbReference>
<dbReference type="HOGENOM" id="CLU_2737278_0_0_5"/>
<evidence type="ECO:0000313" key="1">
    <source>
        <dbReference type="EMBL" id="AJD41016.1"/>
    </source>
</evidence>
<dbReference type="KEGG" id="rga:RGR602_CH01677"/>
<protein>
    <submittedName>
        <fullName evidence="1">Uncharacterized protein</fullName>
    </submittedName>
</protein>
<organism evidence="1 2">
    <name type="scientific">Rhizobium gallicum bv. gallicum R602sp</name>
    <dbReference type="NCBI Taxonomy" id="1041138"/>
    <lineage>
        <taxon>Bacteria</taxon>
        <taxon>Pseudomonadati</taxon>
        <taxon>Pseudomonadota</taxon>
        <taxon>Alphaproteobacteria</taxon>
        <taxon>Hyphomicrobiales</taxon>
        <taxon>Rhizobiaceae</taxon>
        <taxon>Rhizobium/Agrobacterium group</taxon>
        <taxon>Rhizobium</taxon>
    </lineage>
</organism>
<dbReference type="Proteomes" id="UP000031368">
    <property type="component" value="Chromosome"/>
</dbReference>
<accession>A0A0B4X1G2</accession>
<gene>
    <name evidence="1" type="ORF">RGR602_CH01677</name>
</gene>
<sequence>MEAHRYNVHKNLNIYWSVFDEVTGQKAVINGFVMDMLTAEEAKELVGALNRELDQVFLLAA</sequence>
<dbReference type="RefSeq" id="WP_039844700.1">
    <property type="nucleotide sequence ID" value="NZ_CP006877.1"/>
</dbReference>
<dbReference type="AlphaFoldDB" id="A0A0B4X1G2"/>
<proteinExistence type="predicted"/>